<dbReference type="EMBL" id="CAXIEN010000565">
    <property type="protein sequence ID" value="CAL1300584.1"/>
    <property type="molecule type" value="Genomic_DNA"/>
</dbReference>
<evidence type="ECO:0000313" key="2">
    <source>
        <dbReference type="EMBL" id="CAL1300584.1"/>
    </source>
</evidence>
<gene>
    <name evidence="2" type="ORF">LARSCL_LOCUS22016</name>
</gene>
<dbReference type="CDD" id="cd00170">
    <property type="entry name" value="SEC14"/>
    <property type="match status" value="1"/>
</dbReference>
<dbReference type="GO" id="GO:0016020">
    <property type="term" value="C:membrane"/>
    <property type="evidence" value="ECO:0007669"/>
    <property type="project" value="TreeGrafter"/>
</dbReference>
<dbReference type="InterPro" id="IPR001251">
    <property type="entry name" value="CRAL-TRIO_dom"/>
</dbReference>
<keyword evidence="3" id="KW-1185">Reference proteome</keyword>
<feature type="domain" description="CRAL-TRIO" evidence="1">
    <location>
        <begin position="96"/>
        <end position="259"/>
    </location>
</feature>
<protein>
    <recommendedName>
        <fullName evidence="1">CRAL-TRIO domain-containing protein</fullName>
    </recommendedName>
</protein>
<proteinExistence type="predicted"/>
<dbReference type="Gene3D" id="1.20.5.1200">
    <property type="entry name" value="Alpha-tocopherol transfer"/>
    <property type="match status" value="1"/>
</dbReference>
<dbReference type="InterPro" id="IPR036865">
    <property type="entry name" value="CRAL-TRIO_dom_sf"/>
</dbReference>
<dbReference type="GO" id="GO:1902936">
    <property type="term" value="F:phosphatidylinositol bisphosphate binding"/>
    <property type="evidence" value="ECO:0007669"/>
    <property type="project" value="TreeGrafter"/>
</dbReference>
<dbReference type="InterPro" id="IPR011074">
    <property type="entry name" value="CRAL/TRIO_N_dom"/>
</dbReference>
<sequence length="294" mass="33466">MSVQEDGVLPLVLEDLTESLKQKARVELGETEEAVRNGLKELKALIKEKQVPICTDDDFLIMFLRSKKFNVKKGFEQLKNYSYQRHILMNYYGFIFTDKVMPALHHNICGILPKRDQEGRAIIYFLPNKFTPDICEADDVLRALQVLAHFVLKFPATQVSGLALISDAKVESLQTVQLVFRYVKSLLPSVQALPARFQSINIMNTNVFARTGFAILRHLIPSKLIGRITFHESNDKALLAHFDASLLPTEFGGTMGPLSKVSEHYFNELKEFIPPFRASSQYFKRKDTIPFPDG</sequence>
<dbReference type="Gene3D" id="1.10.8.20">
    <property type="entry name" value="N-terminal domain of phosphatidylinositol transfer protein sec14p"/>
    <property type="match status" value="1"/>
</dbReference>
<dbReference type="InterPro" id="IPR036273">
    <property type="entry name" value="CRAL/TRIO_N_dom_sf"/>
</dbReference>
<dbReference type="PRINTS" id="PR00180">
    <property type="entry name" value="CRETINALDHBP"/>
</dbReference>
<dbReference type="SUPFAM" id="SSF52087">
    <property type="entry name" value="CRAL/TRIO domain"/>
    <property type="match status" value="1"/>
</dbReference>
<reference evidence="2 3" key="1">
    <citation type="submission" date="2024-04" db="EMBL/GenBank/DDBJ databases">
        <authorList>
            <person name="Rising A."/>
            <person name="Reimegard J."/>
            <person name="Sonavane S."/>
            <person name="Akerstrom W."/>
            <person name="Nylinder S."/>
            <person name="Hedman E."/>
            <person name="Kallberg Y."/>
        </authorList>
    </citation>
    <scope>NUCLEOTIDE SEQUENCE [LARGE SCALE GENOMIC DNA]</scope>
</reference>
<dbReference type="SUPFAM" id="SSF46938">
    <property type="entry name" value="CRAL/TRIO N-terminal domain"/>
    <property type="match status" value="1"/>
</dbReference>
<dbReference type="Proteomes" id="UP001497382">
    <property type="component" value="Unassembled WGS sequence"/>
</dbReference>
<dbReference type="Gene3D" id="3.40.525.10">
    <property type="entry name" value="CRAL-TRIO lipid binding domain"/>
    <property type="match status" value="1"/>
</dbReference>
<accession>A0AAV2BY75</accession>
<dbReference type="PROSITE" id="PS50191">
    <property type="entry name" value="CRAL_TRIO"/>
    <property type="match status" value="1"/>
</dbReference>
<dbReference type="Pfam" id="PF00650">
    <property type="entry name" value="CRAL_TRIO"/>
    <property type="match status" value="1"/>
</dbReference>
<dbReference type="AlphaFoldDB" id="A0AAV2BY75"/>
<organism evidence="2 3">
    <name type="scientific">Larinioides sclopetarius</name>
    <dbReference type="NCBI Taxonomy" id="280406"/>
    <lineage>
        <taxon>Eukaryota</taxon>
        <taxon>Metazoa</taxon>
        <taxon>Ecdysozoa</taxon>
        <taxon>Arthropoda</taxon>
        <taxon>Chelicerata</taxon>
        <taxon>Arachnida</taxon>
        <taxon>Araneae</taxon>
        <taxon>Araneomorphae</taxon>
        <taxon>Entelegynae</taxon>
        <taxon>Araneoidea</taxon>
        <taxon>Araneidae</taxon>
        <taxon>Larinioides</taxon>
    </lineage>
</organism>
<dbReference type="PANTHER" id="PTHR10174">
    <property type="entry name" value="ALPHA-TOCOPHEROL TRANSFER PROTEIN-RELATED"/>
    <property type="match status" value="1"/>
</dbReference>
<evidence type="ECO:0000259" key="1">
    <source>
        <dbReference type="PROSITE" id="PS50191"/>
    </source>
</evidence>
<name>A0AAV2BY75_9ARAC</name>
<comment type="caution">
    <text evidence="2">The sequence shown here is derived from an EMBL/GenBank/DDBJ whole genome shotgun (WGS) entry which is preliminary data.</text>
</comment>
<dbReference type="SMART" id="SM01100">
    <property type="entry name" value="CRAL_TRIO_N"/>
    <property type="match status" value="1"/>
</dbReference>
<dbReference type="PANTHER" id="PTHR10174:SF208">
    <property type="entry name" value="CRAL-TRIO DOMAIN-CONTAINING PROTEIN DDB_G0278031"/>
    <property type="match status" value="1"/>
</dbReference>
<evidence type="ECO:0000313" key="3">
    <source>
        <dbReference type="Proteomes" id="UP001497382"/>
    </source>
</evidence>